<dbReference type="PANTHER" id="PTHR41299:SF1">
    <property type="entry name" value="THIAMINE PYROPHOSPHOKINASE"/>
    <property type="match status" value="1"/>
</dbReference>
<dbReference type="GO" id="GO:0030975">
    <property type="term" value="F:thiamine binding"/>
    <property type="evidence" value="ECO:0007669"/>
    <property type="project" value="InterPro"/>
</dbReference>
<sequence length="213" mass="24306">MDVLIVSGGTEPSKELLLEYKNKVSFIIGVDKGCNVLYKYNITPNLIVGDFDSGDLKVVEYFKNTGIEVRKYSTHKDYTDTHLAYNIAKELGDVKKIYLLGATGTRFDHSLGNLGLFLNSLEDDIYLEIVDDNNIMFIVDRKTTIKNRKNKVLSFHGLSDEVRNFTIKNAKYELERYNLKLLEPRAICNEFLDGEDVQIDFDSGKILVMLTND</sequence>
<dbReference type="RefSeq" id="WP_080021497.1">
    <property type="nucleotide sequence ID" value="NZ_LTAY01000006.1"/>
</dbReference>
<dbReference type="NCBIfam" id="TIGR01378">
    <property type="entry name" value="thi_PPkinase"/>
    <property type="match status" value="1"/>
</dbReference>
<evidence type="ECO:0000259" key="6">
    <source>
        <dbReference type="SMART" id="SM00983"/>
    </source>
</evidence>
<dbReference type="InterPro" id="IPR007373">
    <property type="entry name" value="Thiamin_PyroPKinase_B1-bd"/>
</dbReference>
<dbReference type="SMART" id="SM00983">
    <property type="entry name" value="TPK_B1_binding"/>
    <property type="match status" value="1"/>
</dbReference>
<dbReference type="GO" id="GO:0016301">
    <property type="term" value="F:kinase activity"/>
    <property type="evidence" value="ECO:0007669"/>
    <property type="project" value="UniProtKB-KW"/>
</dbReference>
<keyword evidence="4" id="KW-0067">ATP-binding</keyword>
<dbReference type="GO" id="GO:0004788">
    <property type="term" value="F:thiamine diphosphokinase activity"/>
    <property type="evidence" value="ECO:0007669"/>
    <property type="project" value="UniProtKB-UniRule"/>
</dbReference>
<organism evidence="7 8">
    <name type="scientific">Clostridium thermobutyricum DSM 4928</name>
    <dbReference type="NCBI Taxonomy" id="1121339"/>
    <lineage>
        <taxon>Bacteria</taxon>
        <taxon>Bacillati</taxon>
        <taxon>Bacillota</taxon>
        <taxon>Clostridia</taxon>
        <taxon>Eubacteriales</taxon>
        <taxon>Clostridiaceae</taxon>
        <taxon>Clostridium</taxon>
    </lineage>
</organism>
<dbReference type="EMBL" id="LTAY01000006">
    <property type="protein sequence ID" value="OPX51273.1"/>
    <property type="molecule type" value="Genomic_DNA"/>
</dbReference>
<dbReference type="PANTHER" id="PTHR41299">
    <property type="entry name" value="THIAMINE PYROPHOSPHOKINASE"/>
    <property type="match status" value="1"/>
</dbReference>
<dbReference type="AlphaFoldDB" id="A0A1V4T0K8"/>
<gene>
    <name evidence="7" type="primary">thiN</name>
    <name evidence="7" type="ORF">CLTHE_00610</name>
</gene>
<dbReference type="InterPro" id="IPR006282">
    <property type="entry name" value="Thi_PPkinase"/>
</dbReference>
<dbReference type="Proteomes" id="UP000191448">
    <property type="component" value="Unassembled WGS sequence"/>
</dbReference>
<dbReference type="GO" id="GO:0006772">
    <property type="term" value="P:thiamine metabolic process"/>
    <property type="evidence" value="ECO:0007669"/>
    <property type="project" value="UniProtKB-UniRule"/>
</dbReference>
<evidence type="ECO:0000313" key="8">
    <source>
        <dbReference type="Proteomes" id="UP000191448"/>
    </source>
</evidence>
<evidence type="ECO:0000256" key="5">
    <source>
        <dbReference type="NCBIfam" id="TIGR01378"/>
    </source>
</evidence>
<dbReference type="InterPro" id="IPR007371">
    <property type="entry name" value="TPK_catalytic"/>
</dbReference>
<dbReference type="Pfam" id="PF04263">
    <property type="entry name" value="TPK_catalytic"/>
    <property type="match status" value="1"/>
</dbReference>
<protein>
    <recommendedName>
        <fullName evidence="5">Thiamine diphosphokinase</fullName>
        <ecNumber evidence="5">2.7.6.2</ecNumber>
    </recommendedName>
</protein>
<dbReference type="EC" id="2.7.6.2" evidence="5"/>
<name>A0A1V4T0K8_9CLOT</name>
<evidence type="ECO:0000256" key="1">
    <source>
        <dbReference type="ARBA" id="ARBA00022679"/>
    </source>
</evidence>
<dbReference type="SUPFAM" id="SSF63999">
    <property type="entry name" value="Thiamin pyrophosphokinase, catalytic domain"/>
    <property type="match status" value="1"/>
</dbReference>
<comment type="caution">
    <text evidence="7">The sequence shown here is derived from an EMBL/GenBank/DDBJ whole genome shotgun (WGS) entry which is preliminary data.</text>
</comment>
<dbReference type="InterPro" id="IPR036759">
    <property type="entry name" value="TPK_catalytic_sf"/>
</dbReference>
<dbReference type="Gene3D" id="3.40.50.10240">
    <property type="entry name" value="Thiamin pyrophosphokinase, catalytic domain"/>
    <property type="match status" value="1"/>
</dbReference>
<dbReference type="GO" id="GO:0009229">
    <property type="term" value="P:thiamine diphosphate biosynthetic process"/>
    <property type="evidence" value="ECO:0007669"/>
    <property type="project" value="InterPro"/>
</dbReference>
<accession>A0A1V4T0K8</accession>
<evidence type="ECO:0000256" key="3">
    <source>
        <dbReference type="ARBA" id="ARBA00022777"/>
    </source>
</evidence>
<proteinExistence type="predicted"/>
<dbReference type="Pfam" id="PF04265">
    <property type="entry name" value="TPK_B1_binding"/>
    <property type="match status" value="1"/>
</dbReference>
<keyword evidence="3 7" id="KW-0418">Kinase</keyword>
<dbReference type="GO" id="GO:0005524">
    <property type="term" value="F:ATP binding"/>
    <property type="evidence" value="ECO:0007669"/>
    <property type="project" value="UniProtKB-KW"/>
</dbReference>
<reference evidence="7 8" key="1">
    <citation type="submission" date="2016-02" db="EMBL/GenBank/DDBJ databases">
        <title>Genome sequence of Clostridium thermobutyricum DSM 4928.</title>
        <authorList>
            <person name="Poehlein A."/>
            <person name="Daniel R."/>
        </authorList>
    </citation>
    <scope>NUCLEOTIDE SEQUENCE [LARGE SCALE GENOMIC DNA]</scope>
    <source>
        <strain evidence="7 8">DSM 4928</strain>
    </source>
</reference>
<keyword evidence="2" id="KW-0547">Nucleotide-binding</keyword>
<dbReference type="CDD" id="cd07995">
    <property type="entry name" value="TPK"/>
    <property type="match status" value="1"/>
</dbReference>
<evidence type="ECO:0000256" key="4">
    <source>
        <dbReference type="ARBA" id="ARBA00022840"/>
    </source>
</evidence>
<dbReference type="InterPro" id="IPR053149">
    <property type="entry name" value="TPK"/>
</dbReference>
<dbReference type="OrthoDB" id="9804377at2"/>
<evidence type="ECO:0000313" key="7">
    <source>
        <dbReference type="EMBL" id="OPX51273.1"/>
    </source>
</evidence>
<feature type="domain" description="Thiamin pyrophosphokinase thiamin-binding" evidence="6">
    <location>
        <begin position="143"/>
        <end position="207"/>
    </location>
</feature>
<keyword evidence="1 7" id="KW-0808">Transferase</keyword>
<evidence type="ECO:0000256" key="2">
    <source>
        <dbReference type="ARBA" id="ARBA00022741"/>
    </source>
</evidence>